<evidence type="ECO:0000313" key="2">
    <source>
        <dbReference type="EMBL" id="MQW39793.1"/>
    </source>
</evidence>
<dbReference type="OrthoDB" id="1655249at2"/>
<gene>
    <name evidence="2" type="ORF">GHI93_07635</name>
</gene>
<reference evidence="2 3" key="1">
    <citation type="submission" date="2019-10" db="EMBL/GenBank/DDBJ databases">
        <authorList>
            <person name="Dong K."/>
        </authorList>
    </citation>
    <scope>NUCLEOTIDE SEQUENCE [LARGE SCALE GENOMIC DNA]</scope>
    <source>
        <strain evidence="2 3">DSM 28960</strain>
    </source>
</reference>
<dbReference type="RefSeq" id="WP_153496459.1">
    <property type="nucleotide sequence ID" value="NZ_CAXYUY010000008.1"/>
</dbReference>
<keyword evidence="3" id="KW-1185">Reference proteome</keyword>
<comment type="caution">
    <text evidence="2">The sequence shown here is derived from an EMBL/GenBank/DDBJ whole genome shotgun (WGS) entry which is preliminary data.</text>
</comment>
<dbReference type="AlphaFoldDB" id="A0A7X1Z8J3"/>
<evidence type="ECO:0000313" key="3">
    <source>
        <dbReference type="Proteomes" id="UP000439550"/>
    </source>
</evidence>
<sequence length="102" mass="11175">MTRENQKFLTDFIIASQEQAHNLGKNESGLDILSDIADAQKHGISAREYFGLSAEELAWQMVRELPNANPLPLILGEALANFVIFLIAGALISAFGGNWPSF</sequence>
<keyword evidence="1" id="KW-0812">Transmembrane</keyword>
<proteinExistence type="predicted"/>
<keyword evidence="1" id="KW-0472">Membrane</keyword>
<dbReference type="Proteomes" id="UP000439550">
    <property type="component" value="Unassembled WGS sequence"/>
</dbReference>
<accession>A0A7X1Z8J3</accession>
<organism evidence="2 3">
    <name type="scientific">Lactococcus hircilactis</name>
    <dbReference type="NCBI Taxonomy" id="1494462"/>
    <lineage>
        <taxon>Bacteria</taxon>
        <taxon>Bacillati</taxon>
        <taxon>Bacillota</taxon>
        <taxon>Bacilli</taxon>
        <taxon>Lactobacillales</taxon>
        <taxon>Streptococcaceae</taxon>
        <taxon>Lactococcus</taxon>
    </lineage>
</organism>
<evidence type="ECO:0000256" key="1">
    <source>
        <dbReference type="SAM" id="Phobius"/>
    </source>
</evidence>
<feature type="transmembrane region" description="Helical" evidence="1">
    <location>
        <begin position="71"/>
        <end position="95"/>
    </location>
</feature>
<protein>
    <submittedName>
        <fullName evidence="2">Uncharacterized protein</fullName>
    </submittedName>
</protein>
<keyword evidence="1" id="KW-1133">Transmembrane helix</keyword>
<dbReference type="EMBL" id="WITJ01000009">
    <property type="protein sequence ID" value="MQW39793.1"/>
    <property type="molecule type" value="Genomic_DNA"/>
</dbReference>
<name>A0A7X1Z8J3_9LACT</name>